<evidence type="ECO:0000256" key="1">
    <source>
        <dbReference type="SAM" id="MobiDB-lite"/>
    </source>
</evidence>
<accession>A0A4V0ZZC9</accession>
<feature type="region of interest" description="Disordered" evidence="1">
    <location>
        <begin position="93"/>
        <end position="114"/>
    </location>
</feature>
<keyword evidence="3" id="KW-1185">Reference proteome</keyword>
<organism evidence="2 3">
    <name type="scientific">Streptomyces seoulensis</name>
    <dbReference type="NCBI Taxonomy" id="73044"/>
    <lineage>
        <taxon>Bacteria</taxon>
        <taxon>Bacillati</taxon>
        <taxon>Actinomycetota</taxon>
        <taxon>Actinomycetes</taxon>
        <taxon>Kitasatosporales</taxon>
        <taxon>Streptomycetaceae</taxon>
        <taxon>Streptomyces</taxon>
    </lineage>
</organism>
<reference evidence="2 3" key="1">
    <citation type="submission" date="2018-08" db="EMBL/GenBank/DDBJ databases">
        <title>The complete genome sequence of Streptomyces seoulensis, a pioneer strain for nickel superoxide dismutase discovery.</title>
        <authorList>
            <person name="Shin J."/>
            <person name="Lee J.-S."/>
            <person name="Lee E.-J."/>
            <person name="Youn H.-D."/>
        </authorList>
    </citation>
    <scope>NUCLEOTIDE SEQUENCE [LARGE SCALE GENOMIC DNA]</scope>
    <source>
        <strain evidence="2 3">KCTC 9819</strain>
    </source>
</reference>
<dbReference type="AlphaFoldDB" id="A0A4V0ZZC9"/>
<protein>
    <submittedName>
        <fullName evidence="2">Uncharacterized protein</fullName>
    </submittedName>
</protein>
<evidence type="ECO:0000313" key="2">
    <source>
        <dbReference type="EMBL" id="QBJ90646.1"/>
    </source>
</evidence>
<feature type="compositionally biased region" description="Basic and acidic residues" evidence="1">
    <location>
        <begin position="16"/>
        <end position="25"/>
    </location>
</feature>
<dbReference type="EMBL" id="CP032229">
    <property type="protein sequence ID" value="QBJ90646.1"/>
    <property type="molecule type" value="Genomic_DNA"/>
</dbReference>
<gene>
    <name evidence="2" type="ORF">D0Z67_10200</name>
</gene>
<name>A0A4V0ZZC9_STRSO</name>
<evidence type="ECO:0000313" key="3">
    <source>
        <dbReference type="Proteomes" id="UP000292547"/>
    </source>
</evidence>
<dbReference type="Proteomes" id="UP000292547">
    <property type="component" value="Chromosome"/>
</dbReference>
<dbReference type="KEGG" id="sseo:D0Z67_10200"/>
<sequence length="114" mass="11994">MGAAGTASATQNGHHSSYDRDYRDGHNRYNHDRGWWNDDGWGRHHRNNWNNWNNWGDNDNYWGGYGHGGYGHNGYGHGGYGYGGGHGGGYGGGHGGGYGGGHGGGGHGGGGHGR</sequence>
<feature type="region of interest" description="Disordered" evidence="1">
    <location>
        <begin position="1"/>
        <end position="25"/>
    </location>
</feature>
<proteinExistence type="predicted"/>